<evidence type="ECO:0000256" key="3">
    <source>
        <dbReference type="ARBA" id="ARBA00016814"/>
    </source>
</evidence>
<dbReference type="InterPro" id="IPR051776">
    <property type="entry name" value="Integrator_subunit_12"/>
</dbReference>
<dbReference type="InterPro" id="IPR019786">
    <property type="entry name" value="Zinc_finger_PHD-type_CS"/>
</dbReference>
<feature type="domain" description="PHD-type" evidence="10">
    <location>
        <begin position="115"/>
        <end position="170"/>
    </location>
</feature>
<keyword evidence="12" id="KW-1185">Reference proteome</keyword>
<keyword evidence="6" id="KW-0862">Zinc</keyword>
<dbReference type="GO" id="GO:0008270">
    <property type="term" value="F:zinc ion binding"/>
    <property type="evidence" value="ECO:0007669"/>
    <property type="project" value="UniProtKB-KW"/>
</dbReference>
<dbReference type="PROSITE" id="PS50016">
    <property type="entry name" value="ZF_PHD_2"/>
    <property type="match status" value="1"/>
</dbReference>
<keyword evidence="5 8" id="KW-0863">Zinc-finger</keyword>
<evidence type="ECO:0000256" key="4">
    <source>
        <dbReference type="ARBA" id="ARBA00022723"/>
    </source>
</evidence>
<evidence type="ECO:0000313" key="11">
    <source>
        <dbReference type="EMBL" id="KAK9497916.1"/>
    </source>
</evidence>
<keyword evidence="4" id="KW-0479">Metal-binding</keyword>
<dbReference type="PROSITE" id="PS01359">
    <property type="entry name" value="ZF_PHD_1"/>
    <property type="match status" value="1"/>
</dbReference>
<comment type="similarity">
    <text evidence="2">Belongs to the Integrator subunit 12 family.</text>
</comment>
<organism evidence="11 12">
    <name type="scientific">Rhynocoris fuscipes</name>
    <dbReference type="NCBI Taxonomy" id="488301"/>
    <lineage>
        <taxon>Eukaryota</taxon>
        <taxon>Metazoa</taxon>
        <taxon>Ecdysozoa</taxon>
        <taxon>Arthropoda</taxon>
        <taxon>Hexapoda</taxon>
        <taxon>Insecta</taxon>
        <taxon>Pterygota</taxon>
        <taxon>Neoptera</taxon>
        <taxon>Paraneoptera</taxon>
        <taxon>Hemiptera</taxon>
        <taxon>Heteroptera</taxon>
        <taxon>Panheteroptera</taxon>
        <taxon>Cimicomorpha</taxon>
        <taxon>Reduviidae</taxon>
        <taxon>Harpactorinae</taxon>
        <taxon>Harpactorini</taxon>
        <taxon>Rhynocoris</taxon>
    </lineage>
</organism>
<evidence type="ECO:0000256" key="6">
    <source>
        <dbReference type="ARBA" id="ARBA00022833"/>
    </source>
</evidence>
<evidence type="ECO:0000256" key="9">
    <source>
        <dbReference type="SAM" id="MobiDB-lite"/>
    </source>
</evidence>
<dbReference type="SMART" id="SM00249">
    <property type="entry name" value="PHD"/>
    <property type="match status" value="1"/>
</dbReference>
<feature type="region of interest" description="Disordered" evidence="9">
    <location>
        <begin position="80"/>
        <end position="104"/>
    </location>
</feature>
<sequence>MSSNTEIEPWAMKTLLLLQSRSEDAPYKLREMLVETIQQKYGGRRTWRPVPPVPRSWLAEFRAKKQLNQDGDEFMRRVVHSESPVPRSPDSNVSESSDSSSDESKGIMIEMVEDELSCIVCNEVGGNPYDLVECAECHSHYHKECHSPPISDRDVSDPRVVWYCRRCAKTIRVTIPSSLSSLKHAAKTISVKSTTHGVLSSPPIVSKHFGGSYGTPSKKINVSKLATNIVQLKGHSPTINIISADKRLQIMKKKAARKQDKRSAPK</sequence>
<dbReference type="InterPro" id="IPR011011">
    <property type="entry name" value="Znf_FYVE_PHD"/>
</dbReference>
<name>A0AAW1CGC2_9HEMI</name>
<dbReference type="InterPro" id="IPR019787">
    <property type="entry name" value="Znf_PHD-finger"/>
</dbReference>
<dbReference type="SUPFAM" id="SSF57903">
    <property type="entry name" value="FYVE/PHD zinc finger"/>
    <property type="match status" value="1"/>
</dbReference>
<dbReference type="PANTHER" id="PTHR13415">
    <property type="entry name" value="NUCLEAR FACTOR-RELATED"/>
    <property type="match status" value="1"/>
</dbReference>
<reference evidence="11 12" key="1">
    <citation type="submission" date="2022-12" db="EMBL/GenBank/DDBJ databases">
        <title>Chromosome-level genome assembly of true bugs.</title>
        <authorList>
            <person name="Ma L."/>
            <person name="Li H."/>
        </authorList>
    </citation>
    <scope>NUCLEOTIDE SEQUENCE [LARGE SCALE GENOMIC DNA]</scope>
    <source>
        <strain evidence="11">Lab_2022b</strain>
    </source>
</reference>
<dbReference type="Proteomes" id="UP001461498">
    <property type="component" value="Unassembled WGS sequence"/>
</dbReference>
<dbReference type="Gene3D" id="3.30.40.10">
    <property type="entry name" value="Zinc/RING finger domain, C3HC4 (zinc finger)"/>
    <property type="match status" value="1"/>
</dbReference>
<protein>
    <recommendedName>
        <fullName evidence="3">Integrator complex subunit 12</fullName>
    </recommendedName>
</protein>
<feature type="compositionally biased region" description="Low complexity" evidence="9">
    <location>
        <begin position="88"/>
        <end position="99"/>
    </location>
</feature>
<comment type="subcellular location">
    <subcellularLocation>
        <location evidence="1">Nucleus</location>
    </subcellularLocation>
</comment>
<proteinExistence type="inferred from homology"/>
<accession>A0AAW1CGC2</accession>
<evidence type="ECO:0000259" key="10">
    <source>
        <dbReference type="PROSITE" id="PS50016"/>
    </source>
</evidence>
<keyword evidence="7" id="KW-0539">Nucleus</keyword>
<dbReference type="InterPro" id="IPR001965">
    <property type="entry name" value="Znf_PHD"/>
</dbReference>
<evidence type="ECO:0000313" key="12">
    <source>
        <dbReference type="Proteomes" id="UP001461498"/>
    </source>
</evidence>
<dbReference type="GO" id="GO:0034472">
    <property type="term" value="P:snRNA 3'-end processing"/>
    <property type="evidence" value="ECO:0007669"/>
    <property type="project" value="TreeGrafter"/>
</dbReference>
<evidence type="ECO:0000256" key="1">
    <source>
        <dbReference type="ARBA" id="ARBA00004123"/>
    </source>
</evidence>
<evidence type="ECO:0000256" key="7">
    <source>
        <dbReference type="ARBA" id="ARBA00023242"/>
    </source>
</evidence>
<evidence type="ECO:0000256" key="5">
    <source>
        <dbReference type="ARBA" id="ARBA00022771"/>
    </source>
</evidence>
<evidence type="ECO:0000256" key="2">
    <source>
        <dbReference type="ARBA" id="ARBA00006009"/>
    </source>
</evidence>
<dbReference type="CDD" id="cd15501">
    <property type="entry name" value="PHD_Int12"/>
    <property type="match status" value="1"/>
</dbReference>
<dbReference type="InterPro" id="IPR013083">
    <property type="entry name" value="Znf_RING/FYVE/PHD"/>
</dbReference>
<dbReference type="Pfam" id="PF00628">
    <property type="entry name" value="PHD"/>
    <property type="match status" value="1"/>
</dbReference>
<gene>
    <name evidence="11" type="ORF">O3M35_003815</name>
</gene>
<dbReference type="AlphaFoldDB" id="A0AAW1CGC2"/>
<dbReference type="EMBL" id="JAPXFL010000013">
    <property type="protein sequence ID" value="KAK9497916.1"/>
    <property type="molecule type" value="Genomic_DNA"/>
</dbReference>
<evidence type="ECO:0000256" key="8">
    <source>
        <dbReference type="PROSITE-ProRule" id="PRU00146"/>
    </source>
</evidence>
<dbReference type="InterPro" id="IPR039054">
    <property type="entry name" value="Int12_PHD"/>
</dbReference>
<dbReference type="GO" id="GO:0032039">
    <property type="term" value="C:integrator complex"/>
    <property type="evidence" value="ECO:0007669"/>
    <property type="project" value="TreeGrafter"/>
</dbReference>
<comment type="caution">
    <text evidence="11">The sequence shown here is derived from an EMBL/GenBank/DDBJ whole genome shotgun (WGS) entry which is preliminary data.</text>
</comment>
<dbReference type="PANTHER" id="PTHR13415:SF2">
    <property type="entry name" value="INTEGRATOR COMPLEX SUBUNIT 12"/>
    <property type="match status" value="1"/>
</dbReference>